<evidence type="ECO:0000256" key="1">
    <source>
        <dbReference type="SAM" id="MobiDB-lite"/>
    </source>
</evidence>
<sequence>MEVYIETNILYLLSIRSFVKKYDKRSAIWKSQRPNSKTRADQQENDMSMPDQLRQDRAENHFLPP</sequence>
<evidence type="ECO:0000313" key="2">
    <source>
        <dbReference type="EMBL" id="CEG41163.1"/>
    </source>
</evidence>
<dbReference type="EMBL" id="CCYD01000524">
    <property type="protein sequence ID" value="CEG41163.1"/>
    <property type="molecule type" value="Genomic_DNA"/>
</dbReference>
<name>A0A0N7L5D4_PLAHL</name>
<feature type="region of interest" description="Disordered" evidence="1">
    <location>
        <begin position="29"/>
        <end position="65"/>
    </location>
</feature>
<dbReference type="GeneID" id="59053137"/>
<protein>
    <submittedName>
        <fullName evidence="2">Uncharacterized protein</fullName>
    </submittedName>
</protein>
<feature type="compositionally biased region" description="Basic and acidic residues" evidence="1">
    <location>
        <begin position="53"/>
        <end position="65"/>
    </location>
</feature>
<evidence type="ECO:0000313" key="3">
    <source>
        <dbReference type="Proteomes" id="UP000054928"/>
    </source>
</evidence>
<organism evidence="2 3">
    <name type="scientific">Plasmopara halstedii</name>
    <name type="common">Downy mildew of sunflower</name>
    <dbReference type="NCBI Taxonomy" id="4781"/>
    <lineage>
        <taxon>Eukaryota</taxon>
        <taxon>Sar</taxon>
        <taxon>Stramenopiles</taxon>
        <taxon>Oomycota</taxon>
        <taxon>Peronosporomycetes</taxon>
        <taxon>Peronosporales</taxon>
        <taxon>Peronosporaceae</taxon>
        <taxon>Plasmopara</taxon>
    </lineage>
</organism>
<proteinExistence type="predicted"/>
<dbReference type="AlphaFoldDB" id="A0A0N7L5D4"/>
<dbReference type="RefSeq" id="XP_036263166.1">
    <property type="nucleotide sequence ID" value="XM_036407468.1"/>
</dbReference>
<accession>A0A0N7L5D4</accession>
<reference evidence="3" key="1">
    <citation type="submission" date="2014-09" db="EMBL/GenBank/DDBJ databases">
        <authorList>
            <person name="Sharma Rahul"/>
            <person name="Thines Marco"/>
        </authorList>
    </citation>
    <scope>NUCLEOTIDE SEQUENCE [LARGE SCALE GENOMIC DNA]</scope>
</reference>
<keyword evidence="3" id="KW-1185">Reference proteome</keyword>
<dbReference type="Proteomes" id="UP000054928">
    <property type="component" value="Unassembled WGS sequence"/>
</dbReference>